<evidence type="ECO:0000256" key="8">
    <source>
        <dbReference type="SAM" id="Phobius"/>
    </source>
</evidence>
<evidence type="ECO:0000256" key="4">
    <source>
        <dbReference type="ARBA" id="ARBA00022692"/>
    </source>
</evidence>
<evidence type="ECO:0000313" key="10">
    <source>
        <dbReference type="Proteomes" id="UP001432128"/>
    </source>
</evidence>
<gene>
    <name evidence="9" type="ORF">OG579_16365</name>
</gene>
<evidence type="ECO:0000256" key="5">
    <source>
        <dbReference type="ARBA" id="ARBA00022989"/>
    </source>
</evidence>
<comment type="subcellular location">
    <subcellularLocation>
        <location evidence="1">Cell membrane</location>
        <topology evidence="1">Multi-pass membrane protein</topology>
    </subcellularLocation>
</comment>
<evidence type="ECO:0000256" key="3">
    <source>
        <dbReference type="ARBA" id="ARBA00022475"/>
    </source>
</evidence>
<dbReference type="Proteomes" id="UP001432128">
    <property type="component" value="Chromosome"/>
</dbReference>
<feature type="compositionally biased region" description="Acidic residues" evidence="7">
    <location>
        <begin position="198"/>
        <end position="207"/>
    </location>
</feature>
<name>A0AAU4JZQ9_9NOCA</name>
<feature type="transmembrane region" description="Helical" evidence="8">
    <location>
        <begin position="71"/>
        <end position="96"/>
    </location>
</feature>
<comment type="similarity">
    <text evidence="2">Belongs to the CPA3 antiporters (TC 2.A.63) subunit C family.</text>
</comment>
<keyword evidence="6 8" id="KW-0472">Membrane</keyword>
<keyword evidence="5 8" id="KW-1133">Transmembrane helix</keyword>
<dbReference type="RefSeq" id="WP_328856793.1">
    <property type="nucleotide sequence ID" value="NZ_CP108021.1"/>
</dbReference>
<dbReference type="KEGG" id="whr:OG579_16365"/>
<evidence type="ECO:0000256" key="7">
    <source>
        <dbReference type="SAM" id="MobiDB-lite"/>
    </source>
</evidence>
<dbReference type="Pfam" id="PF00420">
    <property type="entry name" value="Oxidored_q2"/>
    <property type="match status" value="1"/>
</dbReference>
<accession>A0AAU4JZQ9</accession>
<evidence type="ECO:0000256" key="1">
    <source>
        <dbReference type="ARBA" id="ARBA00004651"/>
    </source>
</evidence>
<evidence type="ECO:0000313" key="9">
    <source>
        <dbReference type="EMBL" id="WUM19266.1"/>
    </source>
</evidence>
<sequence>MTINLGLLIVAGLLAACGVYLLLERSLIRMLLGLLLVGNGLNLLIITIAGREGNPPIYGRSSDRRTADADPLAQGMVLTAIVITMGIAAFVLALAYRSFVINTDDEVDDDPEDLKVKKQSLSEAPDRDRSDDPVTGVDTRSGDMFDDDGTPLSAEEIRERKRRRIEADLMPEDEADDDSNDDLIPDDPDLAGVAAEDIAPDAADDGSPESRVTDDGSPEAGDRR</sequence>
<feature type="region of interest" description="Disordered" evidence="7">
    <location>
        <begin position="108"/>
        <end position="224"/>
    </location>
</feature>
<protein>
    <submittedName>
        <fullName evidence="9">Na(+)/H(+) antiporter subunit C</fullName>
    </submittedName>
</protein>
<evidence type="ECO:0000256" key="6">
    <source>
        <dbReference type="ARBA" id="ARBA00023136"/>
    </source>
</evidence>
<feature type="transmembrane region" description="Helical" evidence="8">
    <location>
        <begin position="6"/>
        <end position="23"/>
    </location>
</feature>
<dbReference type="PANTHER" id="PTHR34583">
    <property type="entry name" value="ANTIPORTER SUBUNIT MNHC2-RELATED"/>
    <property type="match status" value="1"/>
</dbReference>
<feature type="transmembrane region" description="Helical" evidence="8">
    <location>
        <begin position="30"/>
        <end position="51"/>
    </location>
</feature>
<dbReference type="Gene3D" id="1.10.287.3510">
    <property type="match status" value="1"/>
</dbReference>
<dbReference type="NCBIfam" id="NF005929">
    <property type="entry name" value="PRK07946.1"/>
    <property type="match status" value="1"/>
</dbReference>
<organism evidence="9 10">
    <name type="scientific">Williamsia herbipolensis</name>
    <dbReference type="NCBI Taxonomy" id="1603258"/>
    <lineage>
        <taxon>Bacteria</taxon>
        <taxon>Bacillati</taxon>
        <taxon>Actinomycetota</taxon>
        <taxon>Actinomycetes</taxon>
        <taxon>Mycobacteriales</taxon>
        <taxon>Nocardiaceae</taxon>
        <taxon>Williamsia</taxon>
    </lineage>
</organism>
<keyword evidence="10" id="KW-1185">Reference proteome</keyword>
<reference evidence="9 10" key="1">
    <citation type="submission" date="2022-10" db="EMBL/GenBank/DDBJ databases">
        <title>The complete genomes of actinobacterial strains from the NBC collection.</title>
        <authorList>
            <person name="Joergensen T.S."/>
            <person name="Alvarez Arevalo M."/>
            <person name="Sterndorff E.B."/>
            <person name="Faurdal D."/>
            <person name="Vuksanovic O."/>
            <person name="Mourched A.-S."/>
            <person name="Charusanti P."/>
            <person name="Shaw S."/>
            <person name="Blin K."/>
            <person name="Weber T."/>
        </authorList>
    </citation>
    <scope>NUCLEOTIDE SEQUENCE [LARGE SCALE GENOMIC DNA]</scope>
    <source>
        <strain evidence="9 10">NBC_00319</strain>
    </source>
</reference>
<dbReference type="InterPro" id="IPR050601">
    <property type="entry name" value="CPA3_antiporter_subunitC"/>
</dbReference>
<keyword evidence="3" id="KW-1003">Cell membrane</keyword>
<dbReference type="EMBL" id="CP108021">
    <property type="protein sequence ID" value="WUM19266.1"/>
    <property type="molecule type" value="Genomic_DNA"/>
</dbReference>
<feature type="compositionally biased region" description="Acidic residues" evidence="7">
    <location>
        <begin position="169"/>
        <end position="189"/>
    </location>
</feature>
<proteinExistence type="inferred from homology"/>
<dbReference type="GO" id="GO:0005886">
    <property type="term" value="C:plasma membrane"/>
    <property type="evidence" value="ECO:0007669"/>
    <property type="project" value="UniProtKB-SubCell"/>
</dbReference>
<evidence type="ECO:0000256" key="2">
    <source>
        <dbReference type="ARBA" id="ARBA00010388"/>
    </source>
</evidence>
<dbReference type="AlphaFoldDB" id="A0AAU4JZQ9"/>
<dbReference type="PANTHER" id="PTHR34583:SF2">
    <property type="entry name" value="ANTIPORTER SUBUNIT MNHC2-RELATED"/>
    <property type="match status" value="1"/>
</dbReference>
<keyword evidence="4 8" id="KW-0812">Transmembrane</keyword>
<dbReference type="InterPro" id="IPR039428">
    <property type="entry name" value="NUOK/Mnh_C1-like"/>
</dbReference>